<dbReference type="Pfam" id="PF07776">
    <property type="entry name" value="zf-AD"/>
    <property type="match status" value="1"/>
</dbReference>
<protein>
    <recommendedName>
        <fullName evidence="3">ZAD domain-containing protein</fullName>
    </recommendedName>
</protein>
<feature type="domain" description="ZAD" evidence="3">
    <location>
        <begin position="3"/>
        <end position="76"/>
    </location>
</feature>
<name>A0AAD9R9E5_9HYME</name>
<feature type="region of interest" description="Disordered" evidence="2">
    <location>
        <begin position="321"/>
        <end position="409"/>
    </location>
</feature>
<dbReference type="SMART" id="SM00868">
    <property type="entry name" value="zf-AD"/>
    <property type="match status" value="1"/>
</dbReference>
<feature type="compositionally biased region" description="Basic and acidic residues" evidence="2">
    <location>
        <begin position="893"/>
        <end position="907"/>
    </location>
</feature>
<dbReference type="GO" id="GO:0008270">
    <property type="term" value="F:zinc ion binding"/>
    <property type="evidence" value="ECO:0007669"/>
    <property type="project" value="UniProtKB-UniRule"/>
</dbReference>
<feature type="compositionally biased region" description="Basic and acidic residues" evidence="2">
    <location>
        <begin position="848"/>
        <end position="887"/>
    </location>
</feature>
<evidence type="ECO:0000259" key="3">
    <source>
        <dbReference type="PROSITE" id="PS51915"/>
    </source>
</evidence>
<reference evidence="4" key="2">
    <citation type="journal article" date="2023" name="Commun. Biol.">
        <title>Intrasexual cuticular hydrocarbon dimorphism in a wasp sheds light on hydrocarbon biosynthesis genes in Hymenoptera.</title>
        <authorList>
            <person name="Moris V.C."/>
            <person name="Podsiadlowski L."/>
            <person name="Martin S."/>
            <person name="Oeyen J.P."/>
            <person name="Donath A."/>
            <person name="Petersen M."/>
            <person name="Wilbrandt J."/>
            <person name="Misof B."/>
            <person name="Liedtke D."/>
            <person name="Thamm M."/>
            <person name="Scheiner R."/>
            <person name="Schmitt T."/>
            <person name="Niehuis O."/>
        </authorList>
    </citation>
    <scope>NUCLEOTIDE SEQUENCE</scope>
    <source>
        <strain evidence="4">GBR_01_08_01A</strain>
    </source>
</reference>
<feature type="compositionally biased region" description="Basic and acidic residues" evidence="2">
    <location>
        <begin position="451"/>
        <end position="462"/>
    </location>
</feature>
<feature type="compositionally biased region" description="Basic and acidic residues" evidence="2">
    <location>
        <begin position="920"/>
        <end position="939"/>
    </location>
</feature>
<dbReference type="Proteomes" id="UP001258017">
    <property type="component" value="Unassembled WGS sequence"/>
</dbReference>
<dbReference type="EMBL" id="JAIFRP010004412">
    <property type="protein sequence ID" value="KAK2575638.1"/>
    <property type="molecule type" value="Genomic_DNA"/>
</dbReference>
<feature type="compositionally biased region" description="Basic and acidic residues" evidence="2">
    <location>
        <begin position="741"/>
        <end position="826"/>
    </location>
</feature>
<evidence type="ECO:0000313" key="5">
    <source>
        <dbReference type="Proteomes" id="UP001258017"/>
    </source>
</evidence>
<dbReference type="PROSITE" id="PS51915">
    <property type="entry name" value="ZAD"/>
    <property type="match status" value="1"/>
</dbReference>
<keyword evidence="1" id="KW-0862">Zinc</keyword>
<evidence type="ECO:0000256" key="1">
    <source>
        <dbReference type="PROSITE-ProRule" id="PRU01263"/>
    </source>
</evidence>
<feature type="compositionally biased region" description="Polar residues" evidence="2">
    <location>
        <begin position="908"/>
        <end position="919"/>
    </location>
</feature>
<keyword evidence="1" id="KW-0479">Metal-binding</keyword>
<dbReference type="GO" id="GO:0005634">
    <property type="term" value="C:nucleus"/>
    <property type="evidence" value="ECO:0007669"/>
    <property type="project" value="InterPro"/>
</dbReference>
<feature type="compositionally biased region" description="Polar residues" evidence="2">
    <location>
        <begin position="664"/>
        <end position="677"/>
    </location>
</feature>
<keyword evidence="5" id="KW-1185">Reference proteome</keyword>
<proteinExistence type="predicted"/>
<sequence length="1108" mass="126691">MTKYCFLCLSDEGVFLNVTPNNYKSLCGEVETYLPVKIEYKNKKTNNVCHKCAYELKQCSDFVKKCKESHTNLEQKHSKKQCCSLCLESARKGYIFKLNEDNDLLNNLLSKFEKLFDGNLAKVNKSALICLTCRYSLDILFDLTFLCQEISKLKEKFNKDIDYSVIPKVDTTIIRRKTTTTSFIRTRTYCINDSDSESNITENQTTAEMNKDLPSKSRLCGQCHHSVKHGEDMYRFHRTGLTVCKSCWTSIDLNKHSTRKNKQKTNTKLCTVFLKDVFADTTLKKQKVYRVEKDSYGNQVFIVTESESEVEIDDKVKISKEPEKIQRRARKRSKSKAESNASDNDTDSLKKMKVDEQNTRNSLQLRELPLRSSAKRAPPRSNHYSDTDILPKRSLRNNKTDARKRRNTSISFASEVDTDKRRIRKRISSILEDLEPLQDDNTSENSLISEGSKKEKNADENKRRRITRSSSTNTNESLPELKNSKSEKLSKTSGKKSKLPVKETSPNKTDVDEMNTEVNNEYTCSKCGVIHENKLVAAKHELTHSKQLKLKLHKISLEDKLEDEQQADESSTKHLIDELAEQQNEEITLSVNDDEDFETVDITEHAIKSPYKEKHFSSTENQGKDSVQLHVANKESTEKSKVTETIEEPVHEESTKTDEHEINTSKIITQSELTPTSMEEGKAHLEDAKSDQIQNGSFKTDKVKNKQEEIDKDTVDKDNNAKDEDLKSSESENINMEVIDEDKSTENENAKNIENEDAKSTENENTKIIENEDAKSTENEDAKSTENENAKSTENENVKNTKNENVKSTENENAKSTENENAKSTENESIELQQNDIEVIDDILNEVKANEDNKSDENKIEGKGDKIHEKEDKTDEIEKDKTEKIEATEEEQKEEHNDINVKDDQKDLNANTAELNDTTNIKKVESDNLSQEEQKIAEDADDGNDKIETYVKTVNNITSENNIDNSVSTCNIKLKKDNCHSSEEETKDVKTACTKRVQEESKRIKDTEILLSNLENVNSSESVTNEEANVIRKTDKESTNAVTEMVEHIFDLVVDELDNRQSNGDQDKKYNDMEAETLENISREIQRSADMPSLDPISSMEVDHKELV</sequence>
<feature type="region of interest" description="Disordered" evidence="2">
    <location>
        <begin position="1060"/>
        <end position="1108"/>
    </location>
</feature>
<feature type="compositionally biased region" description="Basic and acidic residues" evidence="2">
    <location>
        <begin position="347"/>
        <end position="358"/>
    </location>
</feature>
<keyword evidence="1" id="KW-0863">Zinc-finger</keyword>
<feature type="compositionally biased region" description="Low complexity" evidence="2">
    <location>
        <begin position="468"/>
        <end position="481"/>
    </location>
</feature>
<gene>
    <name evidence="4" type="ORF">KPH14_011901</name>
</gene>
<reference evidence="4" key="1">
    <citation type="submission" date="2021-08" db="EMBL/GenBank/DDBJ databases">
        <authorList>
            <person name="Misof B."/>
            <person name="Oliver O."/>
            <person name="Podsiadlowski L."/>
            <person name="Donath A."/>
            <person name="Peters R."/>
            <person name="Mayer C."/>
            <person name="Rust J."/>
            <person name="Gunkel S."/>
            <person name="Lesny P."/>
            <person name="Martin S."/>
            <person name="Oeyen J.P."/>
            <person name="Petersen M."/>
            <person name="Panagiotis P."/>
            <person name="Wilbrandt J."/>
            <person name="Tanja T."/>
        </authorList>
    </citation>
    <scope>NUCLEOTIDE SEQUENCE</scope>
    <source>
        <strain evidence="4">GBR_01_08_01A</strain>
        <tissue evidence="4">Thorax + abdomen</tissue>
    </source>
</reference>
<feature type="binding site" evidence="1">
    <location>
        <position position="52"/>
    </location>
    <ligand>
        <name>Zn(2+)</name>
        <dbReference type="ChEBI" id="CHEBI:29105"/>
    </ligand>
</feature>
<feature type="region of interest" description="Disordered" evidence="2">
    <location>
        <begin position="613"/>
        <end position="939"/>
    </location>
</feature>
<feature type="compositionally biased region" description="Basic and acidic residues" evidence="2">
    <location>
        <begin position="699"/>
        <end position="730"/>
    </location>
</feature>
<feature type="compositionally biased region" description="Basic and acidic residues" evidence="2">
    <location>
        <begin position="679"/>
        <end position="690"/>
    </location>
</feature>
<feature type="compositionally biased region" description="Basic and acidic residues" evidence="2">
    <location>
        <begin position="632"/>
        <end position="663"/>
    </location>
</feature>
<evidence type="ECO:0000313" key="4">
    <source>
        <dbReference type="EMBL" id="KAK2575638.1"/>
    </source>
</evidence>
<dbReference type="InterPro" id="IPR012934">
    <property type="entry name" value="Znf_AD"/>
</dbReference>
<evidence type="ECO:0000256" key="2">
    <source>
        <dbReference type="SAM" id="MobiDB-lite"/>
    </source>
</evidence>
<dbReference type="SUPFAM" id="SSF57716">
    <property type="entry name" value="Glucocorticoid receptor-like (DNA-binding domain)"/>
    <property type="match status" value="1"/>
</dbReference>
<dbReference type="AlphaFoldDB" id="A0AAD9R9E5"/>
<feature type="binding site" evidence="1">
    <location>
        <position position="49"/>
    </location>
    <ligand>
        <name>Zn(2+)</name>
        <dbReference type="ChEBI" id="CHEBI:29105"/>
    </ligand>
</feature>
<feature type="binding site" evidence="1">
    <location>
        <position position="8"/>
    </location>
    <ligand>
        <name>Zn(2+)</name>
        <dbReference type="ChEBI" id="CHEBI:29105"/>
    </ligand>
</feature>
<organism evidence="4 5">
    <name type="scientific">Odynerus spinipes</name>
    <dbReference type="NCBI Taxonomy" id="1348599"/>
    <lineage>
        <taxon>Eukaryota</taxon>
        <taxon>Metazoa</taxon>
        <taxon>Ecdysozoa</taxon>
        <taxon>Arthropoda</taxon>
        <taxon>Hexapoda</taxon>
        <taxon>Insecta</taxon>
        <taxon>Pterygota</taxon>
        <taxon>Neoptera</taxon>
        <taxon>Endopterygota</taxon>
        <taxon>Hymenoptera</taxon>
        <taxon>Apocrita</taxon>
        <taxon>Aculeata</taxon>
        <taxon>Vespoidea</taxon>
        <taxon>Vespidae</taxon>
        <taxon>Eumeninae</taxon>
        <taxon>Odynerus</taxon>
    </lineage>
</organism>
<accession>A0AAD9R9E5</accession>
<feature type="region of interest" description="Disordered" evidence="2">
    <location>
        <begin position="437"/>
        <end position="512"/>
    </location>
</feature>
<feature type="binding site" evidence="1">
    <location>
        <position position="5"/>
    </location>
    <ligand>
        <name>Zn(2+)</name>
        <dbReference type="ChEBI" id="CHEBI:29105"/>
    </ligand>
</feature>
<comment type="caution">
    <text evidence="4">The sequence shown here is derived from an EMBL/GenBank/DDBJ whole genome shotgun (WGS) entry which is preliminary data.</text>
</comment>